<dbReference type="Proteomes" id="UP000215214">
    <property type="component" value="Chromosome TJEJU"/>
</dbReference>
<dbReference type="SMART" id="SM00028">
    <property type="entry name" value="TPR"/>
    <property type="match status" value="4"/>
</dbReference>
<dbReference type="InterPro" id="IPR036890">
    <property type="entry name" value="HATPase_C_sf"/>
</dbReference>
<dbReference type="PRINTS" id="PR00344">
    <property type="entry name" value="BCTRLSENSOR"/>
</dbReference>
<keyword evidence="10" id="KW-1185">Reference proteome</keyword>
<evidence type="ECO:0000313" key="10">
    <source>
        <dbReference type="Proteomes" id="UP000215214"/>
    </source>
</evidence>
<keyword evidence="7" id="KW-1133">Transmembrane helix</keyword>
<dbReference type="GO" id="GO:0000160">
    <property type="term" value="P:phosphorelay signal transduction system"/>
    <property type="evidence" value="ECO:0007669"/>
    <property type="project" value="UniProtKB-KW"/>
</dbReference>
<evidence type="ECO:0000256" key="5">
    <source>
        <dbReference type="ARBA" id="ARBA00023012"/>
    </source>
</evidence>
<sequence>MIRQTLLFFLCFPFFVKAQFGYNDNYDSIKQVIIEKGRQAYFDKDLDKLESSTEKVFSMYTKDKDSALLAKYYHFKALQKKLVYQNDSAFFYYHRSKNISKKTNDSIQVGRRLLSIANLQRQVRDFLGSEISSIEALKFLEPKKSYVFLVYVYNNLGLVSEELNQLEDAKSYYYKALEFNKLIDDQSQRSSINNNLGLLYQRSNDHKKAVSFFKRGLDSINLDDYIKIDYATLLENLTFSEYKLGKKDFIIDRYEEVLKIRKKFKENNELCTTHLNIANYYFDNKESTKAKHHAELGLSYAKQTHNNQRLLEALYLLSGLSSGNESKEYLEEYITLNDSLITQERQLKNQFAKIRYETDKKEKENTFLKSENEKRLAEVEKQRQQKTIGWLVATLSILILGSSVSFFSFRRKKLLFQAQLQKVEAREKERRQIAKSLHDEVAGDLRLLHQKLAQTNLLVEAEKLELVKDNVRNLSHQLSSVSFEKVNFTDQIINLISDYFAPNFIIRAHHLKDINWEEVDNPIKRVLYLSIRESIQNCEKYAQASRVDISFKVHKKSVLLKIQDNGIGFDTTTSKKGIGLQNMQERVEELQGKLIISSEVQKGTNIEIQVPLNA</sequence>
<dbReference type="InterPro" id="IPR019734">
    <property type="entry name" value="TPR_rpt"/>
</dbReference>
<keyword evidence="7" id="KW-0812">Transmembrane</keyword>
<evidence type="ECO:0000256" key="3">
    <source>
        <dbReference type="ARBA" id="ARBA00022679"/>
    </source>
</evidence>
<dbReference type="KEGG" id="tje:TJEJU_4127"/>
<dbReference type="PROSITE" id="PS50109">
    <property type="entry name" value="HIS_KIN"/>
    <property type="match status" value="1"/>
</dbReference>
<dbReference type="AlphaFoldDB" id="A0A238UFI4"/>
<dbReference type="SUPFAM" id="SSF48452">
    <property type="entry name" value="TPR-like"/>
    <property type="match status" value="2"/>
</dbReference>
<dbReference type="CDD" id="cd16917">
    <property type="entry name" value="HATPase_UhpB-NarQ-NarX-like"/>
    <property type="match status" value="1"/>
</dbReference>
<feature type="repeat" description="TPR" evidence="6">
    <location>
        <begin position="150"/>
        <end position="183"/>
    </location>
</feature>
<comment type="catalytic activity">
    <reaction evidence="1">
        <text>ATP + protein L-histidine = ADP + protein N-phospho-L-histidine.</text>
        <dbReference type="EC" id="2.7.13.3"/>
    </reaction>
</comment>
<keyword evidence="3" id="KW-0808">Transferase</keyword>
<dbReference type="PANTHER" id="PTHR24421">
    <property type="entry name" value="NITRATE/NITRITE SENSOR PROTEIN NARX-RELATED"/>
    <property type="match status" value="1"/>
</dbReference>
<dbReference type="SUPFAM" id="SSF55874">
    <property type="entry name" value="ATPase domain of HSP90 chaperone/DNA topoisomerase II/histidine kinase"/>
    <property type="match status" value="1"/>
</dbReference>
<dbReference type="InterPro" id="IPR003594">
    <property type="entry name" value="HATPase_dom"/>
</dbReference>
<organism evidence="9 10">
    <name type="scientific">Tenacibaculum jejuense</name>
    <dbReference type="NCBI Taxonomy" id="584609"/>
    <lineage>
        <taxon>Bacteria</taxon>
        <taxon>Pseudomonadati</taxon>
        <taxon>Bacteroidota</taxon>
        <taxon>Flavobacteriia</taxon>
        <taxon>Flavobacteriales</taxon>
        <taxon>Flavobacteriaceae</taxon>
        <taxon>Tenacibaculum</taxon>
    </lineage>
</organism>
<dbReference type="EMBL" id="LT899436">
    <property type="protein sequence ID" value="SNR17746.1"/>
    <property type="molecule type" value="Genomic_DNA"/>
</dbReference>
<evidence type="ECO:0000256" key="7">
    <source>
        <dbReference type="SAM" id="Phobius"/>
    </source>
</evidence>
<evidence type="ECO:0000256" key="1">
    <source>
        <dbReference type="ARBA" id="ARBA00000085"/>
    </source>
</evidence>
<keyword evidence="4 9" id="KW-0418">Kinase</keyword>
<evidence type="ECO:0000256" key="6">
    <source>
        <dbReference type="PROSITE-ProRule" id="PRU00339"/>
    </source>
</evidence>
<dbReference type="InterPro" id="IPR011990">
    <property type="entry name" value="TPR-like_helical_dom_sf"/>
</dbReference>
<evidence type="ECO:0000313" key="9">
    <source>
        <dbReference type="EMBL" id="SNR17746.1"/>
    </source>
</evidence>
<dbReference type="InterPro" id="IPR050482">
    <property type="entry name" value="Sensor_HK_TwoCompSys"/>
</dbReference>
<accession>A0A238UFI4</accession>
<feature type="transmembrane region" description="Helical" evidence="7">
    <location>
        <begin position="388"/>
        <end position="409"/>
    </location>
</feature>
<protein>
    <recommendedName>
        <fullName evidence="2">histidine kinase</fullName>
        <ecNumber evidence="2">2.7.13.3</ecNumber>
    </recommendedName>
</protein>
<dbReference type="PROSITE" id="PS50005">
    <property type="entry name" value="TPR"/>
    <property type="match status" value="1"/>
</dbReference>
<keyword evidence="7" id="KW-0472">Membrane</keyword>
<evidence type="ECO:0000259" key="8">
    <source>
        <dbReference type="PROSITE" id="PS50109"/>
    </source>
</evidence>
<feature type="domain" description="Histidine kinase" evidence="8">
    <location>
        <begin position="527"/>
        <end position="614"/>
    </location>
</feature>
<dbReference type="RefSeq" id="WP_095074932.1">
    <property type="nucleotide sequence ID" value="NZ_LT899436.1"/>
</dbReference>
<dbReference type="InterPro" id="IPR005467">
    <property type="entry name" value="His_kinase_dom"/>
</dbReference>
<dbReference type="GO" id="GO:0004673">
    <property type="term" value="F:protein histidine kinase activity"/>
    <property type="evidence" value="ECO:0007669"/>
    <property type="project" value="UniProtKB-EC"/>
</dbReference>
<gene>
    <name evidence="9" type="ORF">TJEJU_4127</name>
</gene>
<evidence type="ECO:0000256" key="2">
    <source>
        <dbReference type="ARBA" id="ARBA00012438"/>
    </source>
</evidence>
<reference evidence="9 10" key="1">
    <citation type="submission" date="2017-07" db="EMBL/GenBank/DDBJ databases">
        <authorList>
            <person name="Sun Z.S."/>
            <person name="Albrecht U."/>
            <person name="Echele G."/>
            <person name="Lee C.C."/>
        </authorList>
    </citation>
    <scope>NUCLEOTIDE SEQUENCE [LARGE SCALE GENOMIC DNA]</scope>
    <source>
        <strain evidence="10">type strain: KCTC 22618</strain>
    </source>
</reference>
<dbReference type="SMART" id="SM00387">
    <property type="entry name" value="HATPase_c"/>
    <property type="match status" value="1"/>
</dbReference>
<dbReference type="Gene3D" id="3.30.565.10">
    <property type="entry name" value="Histidine kinase-like ATPase, C-terminal domain"/>
    <property type="match status" value="1"/>
</dbReference>
<dbReference type="OrthoDB" id="977000at2"/>
<keyword evidence="5" id="KW-0902">Two-component regulatory system</keyword>
<dbReference type="InterPro" id="IPR004358">
    <property type="entry name" value="Sig_transdc_His_kin-like_C"/>
</dbReference>
<dbReference type="Pfam" id="PF02518">
    <property type="entry name" value="HATPase_c"/>
    <property type="match status" value="1"/>
</dbReference>
<proteinExistence type="predicted"/>
<dbReference type="Pfam" id="PF13424">
    <property type="entry name" value="TPR_12"/>
    <property type="match status" value="1"/>
</dbReference>
<dbReference type="EC" id="2.7.13.3" evidence="2"/>
<evidence type="ECO:0000256" key="4">
    <source>
        <dbReference type="ARBA" id="ARBA00022777"/>
    </source>
</evidence>
<keyword evidence="6" id="KW-0802">TPR repeat</keyword>
<name>A0A238UFI4_9FLAO</name>
<dbReference type="Gene3D" id="1.25.40.10">
    <property type="entry name" value="Tetratricopeptide repeat domain"/>
    <property type="match status" value="2"/>
</dbReference>